<accession>A0A4Y7L3H8</accession>
<keyword evidence="2" id="KW-1133">Transmembrane helix</keyword>
<gene>
    <name evidence="3" type="ORF">C5167_003012</name>
</gene>
<evidence type="ECO:0000313" key="3">
    <source>
        <dbReference type="EMBL" id="RZC78799.1"/>
    </source>
</evidence>
<dbReference type="EMBL" id="CM010723">
    <property type="protein sequence ID" value="RZC78799.1"/>
    <property type="molecule type" value="Genomic_DNA"/>
</dbReference>
<evidence type="ECO:0000256" key="1">
    <source>
        <dbReference type="SAM" id="MobiDB-lite"/>
    </source>
</evidence>
<name>A0A4Y7L3H8_PAPSO</name>
<dbReference type="Gramene" id="RZC78799">
    <property type="protein sequence ID" value="RZC78799"/>
    <property type="gene ID" value="C5167_003012"/>
</dbReference>
<protein>
    <submittedName>
        <fullName evidence="3">Uncharacterized protein</fullName>
    </submittedName>
</protein>
<keyword evidence="2" id="KW-0812">Transmembrane</keyword>
<feature type="transmembrane region" description="Helical" evidence="2">
    <location>
        <begin position="29"/>
        <end position="47"/>
    </location>
</feature>
<reference evidence="3 4" key="1">
    <citation type="journal article" date="2018" name="Science">
        <title>The opium poppy genome and morphinan production.</title>
        <authorList>
            <person name="Guo L."/>
            <person name="Winzer T."/>
            <person name="Yang X."/>
            <person name="Li Y."/>
            <person name="Ning Z."/>
            <person name="He Z."/>
            <person name="Teodor R."/>
            <person name="Lu Y."/>
            <person name="Bowser T.A."/>
            <person name="Graham I.A."/>
            <person name="Ye K."/>
        </authorList>
    </citation>
    <scope>NUCLEOTIDE SEQUENCE [LARGE SCALE GENOMIC DNA]</scope>
    <source>
        <strain evidence="4">cv. HN1</strain>
        <tissue evidence="3">Leaves</tissue>
    </source>
</reference>
<keyword evidence="2" id="KW-0472">Membrane</keyword>
<organism evidence="3 4">
    <name type="scientific">Papaver somniferum</name>
    <name type="common">Opium poppy</name>
    <dbReference type="NCBI Taxonomy" id="3469"/>
    <lineage>
        <taxon>Eukaryota</taxon>
        <taxon>Viridiplantae</taxon>
        <taxon>Streptophyta</taxon>
        <taxon>Embryophyta</taxon>
        <taxon>Tracheophyta</taxon>
        <taxon>Spermatophyta</taxon>
        <taxon>Magnoliopsida</taxon>
        <taxon>Ranunculales</taxon>
        <taxon>Papaveraceae</taxon>
        <taxon>Papaveroideae</taxon>
        <taxon>Papaver</taxon>
    </lineage>
</organism>
<evidence type="ECO:0000313" key="4">
    <source>
        <dbReference type="Proteomes" id="UP000316621"/>
    </source>
</evidence>
<feature type="region of interest" description="Disordered" evidence="1">
    <location>
        <begin position="48"/>
        <end position="75"/>
    </location>
</feature>
<keyword evidence="4" id="KW-1185">Reference proteome</keyword>
<feature type="transmembrane region" description="Helical" evidence="2">
    <location>
        <begin position="7"/>
        <end position="23"/>
    </location>
</feature>
<dbReference type="Proteomes" id="UP000316621">
    <property type="component" value="Chromosome 9"/>
</dbReference>
<dbReference type="AlphaFoldDB" id="A0A4Y7L3H8"/>
<evidence type="ECO:0000256" key="2">
    <source>
        <dbReference type="SAM" id="Phobius"/>
    </source>
</evidence>
<proteinExistence type="predicted"/>
<sequence>MISARGFPFSSALAWLILWFVLQKYTRDLFSFFQFSMLSVVLIKGGMAGKNARPRSNNTGKDGGKLSSYKGDNMA</sequence>